<feature type="transmembrane region" description="Helical" evidence="1">
    <location>
        <begin position="121"/>
        <end position="139"/>
    </location>
</feature>
<keyword evidence="1" id="KW-0812">Transmembrane</keyword>
<dbReference type="Proteomes" id="UP000236291">
    <property type="component" value="Unassembled WGS sequence"/>
</dbReference>
<name>A0A2K3LHJ6_TRIPR</name>
<evidence type="ECO:0000313" key="2">
    <source>
        <dbReference type="EMBL" id="PNX78001.1"/>
    </source>
</evidence>
<dbReference type="EMBL" id="ASHM01033309">
    <property type="protein sequence ID" value="PNX78001.1"/>
    <property type="molecule type" value="Genomic_DNA"/>
</dbReference>
<reference evidence="2 3" key="1">
    <citation type="journal article" date="2014" name="Am. J. Bot.">
        <title>Genome assembly and annotation for red clover (Trifolium pratense; Fabaceae).</title>
        <authorList>
            <person name="Istvanek J."/>
            <person name="Jaros M."/>
            <person name="Krenek A."/>
            <person name="Repkova J."/>
        </authorList>
    </citation>
    <scope>NUCLEOTIDE SEQUENCE [LARGE SCALE GENOMIC DNA]</scope>
    <source>
        <strain evidence="3">cv. Tatra</strain>
        <tissue evidence="2">Young leaves</tissue>
    </source>
</reference>
<dbReference type="PANTHER" id="PTHR33248">
    <property type="entry name" value="ZINC ION-BINDING PROTEIN"/>
    <property type="match status" value="1"/>
</dbReference>
<reference evidence="2 3" key="2">
    <citation type="journal article" date="2017" name="Front. Plant Sci.">
        <title>Gene Classification and Mining of Molecular Markers Useful in Red Clover (Trifolium pratense) Breeding.</title>
        <authorList>
            <person name="Istvanek J."/>
            <person name="Dluhosova J."/>
            <person name="Dluhos P."/>
            <person name="Patkova L."/>
            <person name="Nedelnik J."/>
            <person name="Repkova J."/>
        </authorList>
    </citation>
    <scope>NUCLEOTIDE SEQUENCE [LARGE SCALE GENOMIC DNA]</scope>
    <source>
        <strain evidence="3">cv. Tatra</strain>
        <tissue evidence="2">Young leaves</tissue>
    </source>
</reference>
<protein>
    <recommendedName>
        <fullName evidence="4">Zinc finger GRF-type domain-containing protein</fullName>
    </recommendedName>
</protein>
<accession>A0A2K3LHJ6</accession>
<evidence type="ECO:0008006" key="4">
    <source>
        <dbReference type="Google" id="ProtNLM"/>
    </source>
</evidence>
<evidence type="ECO:0000256" key="1">
    <source>
        <dbReference type="SAM" id="Phobius"/>
    </source>
</evidence>
<gene>
    <name evidence="2" type="ORF">L195_g033974</name>
</gene>
<evidence type="ECO:0000313" key="3">
    <source>
        <dbReference type="Proteomes" id="UP000236291"/>
    </source>
</evidence>
<comment type="caution">
    <text evidence="2">The sequence shown here is derived from an EMBL/GenBank/DDBJ whole genome shotgun (WGS) entry which is preliminary data.</text>
</comment>
<sequence>MSSSSFSCTNFGRACILQYMKKLCKCNKFADLRISTTDRNPHKLFFACKDHVCGFVDWAHPINCPCHDKESSHNAADIEDVSDVADVVKALEDRITSVENDVKKTSRVMDEIKNIATSSKLMFTSMLLMVFLTFFIVLVK</sequence>
<keyword evidence="1" id="KW-0472">Membrane</keyword>
<organism evidence="2 3">
    <name type="scientific">Trifolium pratense</name>
    <name type="common">Red clover</name>
    <dbReference type="NCBI Taxonomy" id="57577"/>
    <lineage>
        <taxon>Eukaryota</taxon>
        <taxon>Viridiplantae</taxon>
        <taxon>Streptophyta</taxon>
        <taxon>Embryophyta</taxon>
        <taxon>Tracheophyta</taxon>
        <taxon>Spermatophyta</taxon>
        <taxon>Magnoliopsida</taxon>
        <taxon>eudicotyledons</taxon>
        <taxon>Gunneridae</taxon>
        <taxon>Pentapetalae</taxon>
        <taxon>rosids</taxon>
        <taxon>fabids</taxon>
        <taxon>Fabales</taxon>
        <taxon>Fabaceae</taxon>
        <taxon>Papilionoideae</taxon>
        <taxon>50 kb inversion clade</taxon>
        <taxon>NPAAA clade</taxon>
        <taxon>Hologalegina</taxon>
        <taxon>IRL clade</taxon>
        <taxon>Trifolieae</taxon>
        <taxon>Trifolium</taxon>
    </lineage>
</organism>
<keyword evidence="1" id="KW-1133">Transmembrane helix</keyword>
<dbReference type="AlphaFoldDB" id="A0A2K3LHJ6"/>
<proteinExistence type="predicted"/>